<evidence type="ECO:0000256" key="1">
    <source>
        <dbReference type="SAM" id="Phobius"/>
    </source>
</evidence>
<dbReference type="EMBL" id="CP157804">
    <property type="protein sequence ID" value="XBQ22111.1"/>
    <property type="molecule type" value="Genomic_DNA"/>
</dbReference>
<evidence type="ECO:0000313" key="2">
    <source>
        <dbReference type="EMBL" id="XBQ22111.1"/>
    </source>
</evidence>
<keyword evidence="1" id="KW-0812">Transmembrane</keyword>
<dbReference type="KEGG" id="fld:ABNE31_10930"/>
<dbReference type="AlphaFoldDB" id="A0AAU7MV33"/>
<evidence type="ECO:0008006" key="3">
    <source>
        <dbReference type="Google" id="ProtNLM"/>
    </source>
</evidence>
<keyword evidence="1" id="KW-1133">Transmembrane helix</keyword>
<proteinExistence type="predicted"/>
<dbReference type="RefSeq" id="WP_349351151.1">
    <property type="nucleotide sequence ID" value="NZ_CP157804.1"/>
</dbReference>
<protein>
    <recommendedName>
        <fullName evidence="3">Riboflavin synthase subunit beta</fullName>
    </recommendedName>
</protein>
<gene>
    <name evidence="2" type="ORF">ABNE31_10930</name>
</gene>
<name>A0AAU7MV33_9FLAO</name>
<reference evidence="2" key="1">
    <citation type="submission" date="2024-05" db="EMBL/GenBank/DDBJ databases">
        <title>Draft Genome Sequences of Flagellimonas sp. MMG031 and Marinobacter sp. MMG032 Isolated from the dinoflagellate Symbiodinium pilosum.</title>
        <authorList>
            <person name="Shikuma N.J."/>
            <person name="Farrell M.V."/>
        </authorList>
    </citation>
    <scope>NUCLEOTIDE SEQUENCE</scope>
    <source>
        <strain evidence="2">MMG031</strain>
    </source>
</reference>
<accession>A0AAU7MV33</accession>
<sequence>MGGEGSMMHAIKSLKANRNMLKKRKLKSKNDVYGTKSVTELNFKKASRRDIVRIRKKMFIQREKEKRAMFYAVLATVVLFFILFMLLIR</sequence>
<keyword evidence="1" id="KW-0472">Membrane</keyword>
<feature type="transmembrane region" description="Helical" evidence="1">
    <location>
        <begin position="68"/>
        <end position="88"/>
    </location>
</feature>
<organism evidence="2">
    <name type="scientific">Flagellimonas sp. MMG031</name>
    <dbReference type="NCBI Taxonomy" id="3158549"/>
    <lineage>
        <taxon>Bacteria</taxon>
        <taxon>Pseudomonadati</taxon>
        <taxon>Bacteroidota</taxon>
        <taxon>Flavobacteriia</taxon>
        <taxon>Flavobacteriales</taxon>
        <taxon>Flavobacteriaceae</taxon>
        <taxon>Flagellimonas</taxon>
    </lineage>
</organism>